<keyword evidence="2 5" id="KW-0812">Transmembrane</keyword>
<proteinExistence type="predicted"/>
<keyword evidence="4 5" id="KW-0472">Membrane</keyword>
<feature type="transmembrane region" description="Helical" evidence="5">
    <location>
        <begin position="107"/>
        <end position="127"/>
    </location>
</feature>
<evidence type="ECO:0000256" key="2">
    <source>
        <dbReference type="ARBA" id="ARBA00022692"/>
    </source>
</evidence>
<evidence type="ECO:0000256" key="5">
    <source>
        <dbReference type="SAM" id="Phobius"/>
    </source>
</evidence>
<dbReference type="Gene3D" id="1.20.120.550">
    <property type="entry name" value="Membrane associated eicosanoid/glutathione metabolism-like domain"/>
    <property type="match status" value="1"/>
</dbReference>
<gene>
    <name evidence="6" type="ORF">Q4F19_15900</name>
</gene>
<sequence length="131" mass="14514">MVLPITTTMAGAATILNLWLAVRAAQVRVQGKIMIGDGGNPKMLARSRAHGNFTEYTPFFLILLFLIEYARGPESWLWGISVLFILARIAHPLGLERPAPNRLRAGGILVTWLILLILAGYALYLPYAMPR</sequence>
<feature type="transmembrane region" description="Helical" evidence="5">
    <location>
        <begin position="6"/>
        <end position="25"/>
    </location>
</feature>
<keyword evidence="3 5" id="KW-1133">Transmembrane helix</keyword>
<accession>A0ABT8YDZ8</accession>
<reference evidence="6" key="1">
    <citation type="submission" date="2023-07" db="EMBL/GenBank/DDBJ databases">
        <authorList>
            <person name="Kim M."/>
        </authorList>
    </citation>
    <scope>NUCLEOTIDE SEQUENCE</scope>
    <source>
        <strain evidence="6">BIUV-7</strain>
    </source>
</reference>
<protein>
    <submittedName>
        <fullName evidence="6">MAPEG family protein</fullName>
    </submittedName>
</protein>
<dbReference type="Pfam" id="PF01124">
    <property type="entry name" value="MAPEG"/>
    <property type="match status" value="1"/>
</dbReference>
<comment type="caution">
    <text evidence="6">The sequence shown here is derived from an EMBL/GenBank/DDBJ whole genome shotgun (WGS) entry which is preliminary data.</text>
</comment>
<dbReference type="InterPro" id="IPR001129">
    <property type="entry name" value="Membr-assoc_MAPEG"/>
</dbReference>
<dbReference type="RefSeq" id="WP_303544516.1">
    <property type="nucleotide sequence ID" value="NZ_JAUOTP010000008.1"/>
</dbReference>
<keyword evidence="7" id="KW-1185">Reference proteome</keyword>
<dbReference type="InterPro" id="IPR023352">
    <property type="entry name" value="MAPEG-like_dom_sf"/>
</dbReference>
<evidence type="ECO:0000256" key="4">
    <source>
        <dbReference type="ARBA" id="ARBA00023136"/>
    </source>
</evidence>
<evidence type="ECO:0000313" key="6">
    <source>
        <dbReference type="EMBL" id="MDO6415874.1"/>
    </source>
</evidence>
<dbReference type="EMBL" id="JAUOTP010000008">
    <property type="protein sequence ID" value="MDO6415874.1"/>
    <property type="molecule type" value="Genomic_DNA"/>
</dbReference>
<dbReference type="Proteomes" id="UP001169764">
    <property type="component" value="Unassembled WGS sequence"/>
</dbReference>
<dbReference type="PANTHER" id="PTHR35814">
    <property type="match status" value="1"/>
</dbReference>
<comment type="subcellular location">
    <subcellularLocation>
        <location evidence="1">Membrane</location>
    </subcellularLocation>
</comment>
<feature type="transmembrane region" description="Helical" evidence="5">
    <location>
        <begin position="76"/>
        <end position="95"/>
    </location>
</feature>
<dbReference type="PANTHER" id="PTHR35814:SF1">
    <property type="entry name" value="GLUTATHIONE S-TRANSFERASE-RELATED"/>
    <property type="match status" value="1"/>
</dbReference>
<feature type="transmembrane region" description="Helical" evidence="5">
    <location>
        <begin position="53"/>
        <end position="70"/>
    </location>
</feature>
<evidence type="ECO:0000256" key="1">
    <source>
        <dbReference type="ARBA" id="ARBA00004370"/>
    </source>
</evidence>
<dbReference type="SUPFAM" id="SSF161084">
    <property type="entry name" value="MAPEG domain-like"/>
    <property type="match status" value="1"/>
</dbReference>
<evidence type="ECO:0000313" key="7">
    <source>
        <dbReference type="Proteomes" id="UP001169764"/>
    </source>
</evidence>
<organism evidence="6 7">
    <name type="scientific">Sphingomonas natans</name>
    <dbReference type="NCBI Taxonomy" id="3063330"/>
    <lineage>
        <taxon>Bacteria</taxon>
        <taxon>Pseudomonadati</taxon>
        <taxon>Pseudomonadota</taxon>
        <taxon>Alphaproteobacteria</taxon>
        <taxon>Sphingomonadales</taxon>
        <taxon>Sphingomonadaceae</taxon>
        <taxon>Sphingomonas</taxon>
    </lineage>
</organism>
<evidence type="ECO:0000256" key="3">
    <source>
        <dbReference type="ARBA" id="ARBA00022989"/>
    </source>
</evidence>
<name>A0ABT8YDZ8_9SPHN</name>